<evidence type="ECO:0000256" key="5">
    <source>
        <dbReference type="ARBA" id="ARBA00004817"/>
    </source>
</evidence>
<dbReference type="GO" id="GO:0046417">
    <property type="term" value="P:chorismate metabolic process"/>
    <property type="evidence" value="ECO:0007669"/>
    <property type="project" value="InterPro"/>
</dbReference>
<dbReference type="SUPFAM" id="SSF48600">
    <property type="entry name" value="Chorismate mutase II"/>
    <property type="match status" value="1"/>
</dbReference>
<dbReference type="InterPro" id="IPR036979">
    <property type="entry name" value="CM_dom_sf"/>
</dbReference>
<feature type="binding site" evidence="19">
    <location>
        <position position="27"/>
    </location>
    <ligand>
        <name>substrate</name>
    </ligand>
</feature>
<evidence type="ECO:0000256" key="2">
    <source>
        <dbReference type="ARBA" id="ARBA00002364"/>
    </source>
</evidence>
<evidence type="ECO:0000256" key="16">
    <source>
        <dbReference type="ARBA" id="ARBA00031175"/>
    </source>
</evidence>
<protein>
    <recommendedName>
        <fullName evidence="8">Bifunctional chorismate mutase/prephenate dehydratase</fullName>
        <ecNumber evidence="7">4.2.1.51</ecNumber>
        <ecNumber evidence="6">5.4.99.5</ecNumber>
    </recommendedName>
    <alternativeName>
        <fullName evidence="17">Chorismate mutase-prephenate dehydratase</fullName>
    </alternativeName>
    <alternativeName>
        <fullName evidence="16">p-protein</fullName>
    </alternativeName>
</protein>
<dbReference type="InterPro" id="IPR036263">
    <property type="entry name" value="Chorismate_II_sf"/>
</dbReference>
<dbReference type="GO" id="GO:0004664">
    <property type="term" value="F:prephenate dehydratase activity"/>
    <property type="evidence" value="ECO:0007669"/>
    <property type="project" value="UniProtKB-EC"/>
</dbReference>
<dbReference type="Gene3D" id="1.20.59.10">
    <property type="entry name" value="Chorismate mutase"/>
    <property type="match status" value="1"/>
</dbReference>
<evidence type="ECO:0000256" key="8">
    <source>
        <dbReference type="ARBA" id="ARBA00014401"/>
    </source>
</evidence>
<dbReference type="InterPro" id="IPR045865">
    <property type="entry name" value="ACT-like_dom_sf"/>
</dbReference>
<dbReference type="Pfam" id="PF00800">
    <property type="entry name" value="PDT"/>
    <property type="match status" value="1"/>
</dbReference>
<evidence type="ECO:0000256" key="3">
    <source>
        <dbReference type="ARBA" id="ARBA00004496"/>
    </source>
</evidence>
<feature type="binding site" evidence="19">
    <location>
        <position position="38"/>
    </location>
    <ligand>
        <name>substrate</name>
    </ligand>
</feature>
<evidence type="ECO:0000259" key="22">
    <source>
        <dbReference type="PROSITE" id="PS51671"/>
    </source>
</evidence>
<reference evidence="23" key="1">
    <citation type="submission" date="2022-07" db="EMBL/GenBank/DDBJ databases">
        <title>Characterization of the Novel Bacterium Alteromonas immobilis LMIT006 and Alteromonas gregis LMIT007.</title>
        <authorList>
            <person name="Lin X."/>
        </authorList>
    </citation>
    <scope>NUCLEOTIDE SEQUENCE</scope>
    <source>
        <strain evidence="23">LMIT007</strain>
    </source>
</reference>
<dbReference type="InterPro" id="IPR008242">
    <property type="entry name" value="Chor_mutase/pphenate_deHydtase"/>
</dbReference>
<dbReference type="InterPro" id="IPR010952">
    <property type="entry name" value="CM_P_1"/>
</dbReference>
<comment type="catalytic activity">
    <reaction evidence="1">
        <text>chorismate = prephenate</text>
        <dbReference type="Rhea" id="RHEA:13897"/>
        <dbReference type="ChEBI" id="CHEBI:29748"/>
        <dbReference type="ChEBI" id="CHEBI:29934"/>
        <dbReference type="EC" id="5.4.99.5"/>
    </reaction>
</comment>
<dbReference type="Gene3D" id="3.40.190.10">
    <property type="entry name" value="Periplasmic binding protein-like II"/>
    <property type="match status" value="2"/>
</dbReference>
<feature type="binding site" evidence="19">
    <location>
        <position position="87"/>
    </location>
    <ligand>
        <name>substrate</name>
    </ligand>
</feature>
<dbReference type="NCBIfam" id="TIGR01797">
    <property type="entry name" value="CM_P_1"/>
    <property type="match status" value="1"/>
</dbReference>
<feature type="domain" description="Chorismate mutase" evidence="20">
    <location>
        <begin position="1"/>
        <end position="91"/>
    </location>
</feature>
<dbReference type="InterPro" id="IPR002912">
    <property type="entry name" value="ACT_dom"/>
</dbReference>
<dbReference type="FunFam" id="3.40.190.10:FF:000034">
    <property type="entry name" value="Chorismate mutase/prephenate dehydratase"/>
    <property type="match status" value="1"/>
</dbReference>
<dbReference type="PIRSF" id="PIRSF001500">
    <property type="entry name" value="Chor_mut_pdt_Ppr"/>
    <property type="match status" value="1"/>
</dbReference>
<dbReference type="SUPFAM" id="SSF53850">
    <property type="entry name" value="Periplasmic binding protein-like II"/>
    <property type="match status" value="1"/>
</dbReference>
<evidence type="ECO:0000256" key="14">
    <source>
        <dbReference type="ARBA" id="ARBA00023239"/>
    </source>
</evidence>
<dbReference type="PROSITE" id="PS51671">
    <property type="entry name" value="ACT"/>
    <property type="match status" value="1"/>
</dbReference>
<feature type="domain" description="ACT" evidence="22">
    <location>
        <begin position="299"/>
        <end position="376"/>
    </location>
</feature>
<dbReference type="PANTHER" id="PTHR21022">
    <property type="entry name" value="PREPHENATE DEHYDRATASE P PROTEIN"/>
    <property type="match status" value="1"/>
</dbReference>
<evidence type="ECO:0000256" key="11">
    <source>
        <dbReference type="ARBA" id="ARBA00023141"/>
    </source>
</evidence>
<dbReference type="PROSITE" id="PS51171">
    <property type="entry name" value="PREPHENATE_DEHYDR_3"/>
    <property type="match status" value="1"/>
</dbReference>
<dbReference type="InterPro" id="IPR002701">
    <property type="entry name" value="CM_II_prokaryot"/>
</dbReference>
<dbReference type="Pfam" id="PF01817">
    <property type="entry name" value="CM_2"/>
    <property type="match status" value="1"/>
</dbReference>
<keyword evidence="13" id="KW-0413">Isomerase</keyword>
<accession>A0AA42BP57</accession>
<dbReference type="EMBL" id="JANATA010000004">
    <property type="protein sequence ID" value="MCP3428096.1"/>
    <property type="molecule type" value="Genomic_DNA"/>
</dbReference>
<dbReference type="PROSITE" id="PS51168">
    <property type="entry name" value="CHORISMATE_MUT_2"/>
    <property type="match status" value="1"/>
</dbReference>
<dbReference type="AlphaFoldDB" id="A0AA42BP57"/>
<name>A0AA42BP57_9ALTE</name>
<dbReference type="GO" id="GO:0009094">
    <property type="term" value="P:L-phenylalanine biosynthetic process"/>
    <property type="evidence" value="ECO:0007669"/>
    <property type="project" value="UniProtKB-KW"/>
</dbReference>
<feature type="binding site" evidence="19">
    <location>
        <position position="51"/>
    </location>
    <ligand>
        <name>substrate</name>
    </ligand>
</feature>
<keyword evidence="11" id="KW-0057">Aromatic amino acid biosynthesis</keyword>
<dbReference type="GO" id="GO:0005737">
    <property type="term" value="C:cytoplasm"/>
    <property type="evidence" value="ECO:0007669"/>
    <property type="project" value="UniProtKB-SubCell"/>
</dbReference>
<keyword evidence="15" id="KW-0511">Multifunctional enzyme</keyword>
<dbReference type="InterPro" id="IPR018528">
    <property type="entry name" value="Preph_deHydtase_CS"/>
</dbReference>
<comment type="function">
    <text evidence="2">Catalyzes the Claisen rearrangement of chorismate to prephenate and the decarboxylation/dehydration of prephenate to phenylpyruvate.</text>
</comment>
<dbReference type="RefSeq" id="WP_254099127.1">
    <property type="nucleotide sequence ID" value="NZ_JANATA010000004.1"/>
</dbReference>
<dbReference type="GO" id="GO:0004106">
    <property type="term" value="F:chorismate mutase activity"/>
    <property type="evidence" value="ECO:0007669"/>
    <property type="project" value="UniProtKB-EC"/>
</dbReference>
<dbReference type="PROSITE" id="PS00858">
    <property type="entry name" value="PREPHENATE_DEHYDR_2"/>
    <property type="match status" value="1"/>
</dbReference>
<evidence type="ECO:0000256" key="13">
    <source>
        <dbReference type="ARBA" id="ARBA00023235"/>
    </source>
</evidence>
<evidence type="ECO:0000313" key="23">
    <source>
        <dbReference type="EMBL" id="MCP3428096.1"/>
    </source>
</evidence>
<feature type="binding site" evidence="19">
    <location>
        <position position="47"/>
    </location>
    <ligand>
        <name>substrate</name>
    </ligand>
</feature>
<evidence type="ECO:0000256" key="12">
    <source>
        <dbReference type="ARBA" id="ARBA00023222"/>
    </source>
</evidence>
<dbReference type="NCBIfam" id="NF008865">
    <property type="entry name" value="PRK11898.1"/>
    <property type="match status" value="1"/>
</dbReference>
<comment type="catalytic activity">
    <reaction evidence="18">
        <text>prephenate + H(+) = 3-phenylpyruvate + CO2 + H2O</text>
        <dbReference type="Rhea" id="RHEA:21648"/>
        <dbReference type="ChEBI" id="CHEBI:15377"/>
        <dbReference type="ChEBI" id="CHEBI:15378"/>
        <dbReference type="ChEBI" id="CHEBI:16526"/>
        <dbReference type="ChEBI" id="CHEBI:18005"/>
        <dbReference type="ChEBI" id="CHEBI:29934"/>
        <dbReference type="EC" id="4.2.1.51"/>
    </reaction>
</comment>
<evidence type="ECO:0000259" key="21">
    <source>
        <dbReference type="PROSITE" id="PS51171"/>
    </source>
</evidence>
<evidence type="ECO:0000256" key="7">
    <source>
        <dbReference type="ARBA" id="ARBA00013147"/>
    </source>
</evidence>
<evidence type="ECO:0000256" key="10">
    <source>
        <dbReference type="ARBA" id="ARBA00022605"/>
    </source>
</evidence>
<sequence length="393" mass="43089">MSDNPLLPIREKITALDKNLLEMLAERQSLTNQVAATKIAEGIDVRDPKREEQLLISLIKTGQKFGLDPHYVTKLFHVIIEDSVLNQQALLSAKANPDLATPLNRVAFLGSKGSYSYLATQKYFSRRSGELLEIGCDSFAEIIETVESNQADYAVLPIENTSSGSINEVYDQLQHTRLSIVGELTHPVQHCLLVATDTKLEDIRTLYAHPQVFAQCSHFLGKLSDIEVIPADSTSAAMLKVNELNRPDVAAMGSEAGGKLYGLSVIESNLANQKENHSRFIVVAQNAVTVPLQIPAKTTLVMATTQAPGALVDALMVLKENGVNMTKLESRPINGNPWEEMFYLDIEGNLQDGKMQQAIEQLKATTRFCKVLGCYPSEDIKHTAVSAVAALTD</sequence>
<feature type="binding site" evidence="19">
    <location>
        <position position="10"/>
    </location>
    <ligand>
        <name>substrate</name>
    </ligand>
</feature>
<keyword evidence="14 23" id="KW-0456">Lyase</keyword>
<comment type="caution">
    <text evidence="23">The sequence shown here is derived from an EMBL/GenBank/DDBJ whole genome shotgun (WGS) entry which is preliminary data.</text>
</comment>
<evidence type="ECO:0000313" key="24">
    <source>
        <dbReference type="Proteomes" id="UP001165413"/>
    </source>
</evidence>
<evidence type="ECO:0000256" key="1">
    <source>
        <dbReference type="ARBA" id="ARBA00000824"/>
    </source>
</evidence>
<keyword evidence="9" id="KW-0963">Cytoplasm</keyword>
<keyword evidence="10" id="KW-0028">Amino-acid biosynthesis</keyword>
<comment type="pathway">
    <text evidence="4">Amino-acid biosynthesis; L-phenylalanine biosynthesis; phenylpyruvate from prephenate: step 1/1.</text>
</comment>
<evidence type="ECO:0000256" key="17">
    <source>
        <dbReference type="ARBA" id="ARBA00031520"/>
    </source>
</evidence>
<dbReference type="SUPFAM" id="SSF55021">
    <property type="entry name" value="ACT-like"/>
    <property type="match status" value="1"/>
</dbReference>
<dbReference type="EC" id="5.4.99.5" evidence="6"/>
<feature type="domain" description="Prephenate dehydratase" evidence="21">
    <location>
        <begin position="105"/>
        <end position="285"/>
    </location>
</feature>
<comment type="pathway">
    <text evidence="5">Metabolic intermediate biosynthesis; prephenate biosynthesis; prephenate from chorismate: step 1/1.</text>
</comment>
<evidence type="ECO:0000256" key="4">
    <source>
        <dbReference type="ARBA" id="ARBA00004741"/>
    </source>
</evidence>
<dbReference type="SMART" id="SM00830">
    <property type="entry name" value="CM_2"/>
    <property type="match status" value="1"/>
</dbReference>
<proteinExistence type="predicted"/>
<dbReference type="Gene3D" id="3.30.70.260">
    <property type="match status" value="1"/>
</dbReference>
<comment type="subcellular location">
    <subcellularLocation>
        <location evidence="3">Cytoplasm</location>
    </subcellularLocation>
</comment>
<dbReference type="FunFam" id="3.40.190.10:FF:000044">
    <property type="entry name" value="Chorismate mutase/prephenate dehydratase"/>
    <property type="match status" value="1"/>
</dbReference>
<dbReference type="PANTHER" id="PTHR21022:SF19">
    <property type="entry name" value="PREPHENATE DEHYDRATASE-RELATED"/>
    <property type="match status" value="1"/>
</dbReference>
<keyword evidence="12" id="KW-0584">Phenylalanine biosynthesis</keyword>
<dbReference type="Proteomes" id="UP001165413">
    <property type="component" value="Unassembled WGS sequence"/>
</dbReference>
<evidence type="ECO:0000256" key="18">
    <source>
        <dbReference type="ARBA" id="ARBA00047848"/>
    </source>
</evidence>
<dbReference type="EC" id="4.2.1.51" evidence="7"/>
<organism evidence="23 24">
    <name type="scientific">Opacimonas viscosa</name>
    <dbReference type="NCBI Taxonomy" id="2961944"/>
    <lineage>
        <taxon>Bacteria</taxon>
        <taxon>Pseudomonadati</taxon>
        <taxon>Pseudomonadota</taxon>
        <taxon>Gammaproteobacteria</taxon>
        <taxon>Alteromonadales</taxon>
        <taxon>Alteromonadaceae</taxon>
        <taxon>Opacimonas</taxon>
    </lineage>
</organism>
<keyword evidence="24" id="KW-1185">Reference proteome</keyword>
<evidence type="ECO:0000256" key="6">
    <source>
        <dbReference type="ARBA" id="ARBA00012404"/>
    </source>
</evidence>
<dbReference type="CDD" id="cd04905">
    <property type="entry name" value="ACT_CM-PDT"/>
    <property type="match status" value="1"/>
</dbReference>
<feature type="binding site" evidence="19">
    <location>
        <position position="83"/>
    </location>
    <ligand>
        <name>substrate</name>
    </ligand>
</feature>
<evidence type="ECO:0000256" key="19">
    <source>
        <dbReference type="PIRSR" id="PIRSR001500-1"/>
    </source>
</evidence>
<evidence type="ECO:0000259" key="20">
    <source>
        <dbReference type="PROSITE" id="PS51168"/>
    </source>
</evidence>
<evidence type="ECO:0000256" key="9">
    <source>
        <dbReference type="ARBA" id="ARBA00022490"/>
    </source>
</evidence>
<dbReference type="InterPro" id="IPR001086">
    <property type="entry name" value="Preph_deHydtase"/>
</dbReference>
<dbReference type="CDD" id="cd13631">
    <property type="entry name" value="PBP2_Ct-PDT_like"/>
    <property type="match status" value="1"/>
</dbReference>
<gene>
    <name evidence="23" type="primary">pheA</name>
    <name evidence="23" type="ORF">NLF92_03940</name>
</gene>
<evidence type="ECO:0000256" key="15">
    <source>
        <dbReference type="ARBA" id="ARBA00023268"/>
    </source>
</evidence>